<dbReference type="SUPFAM" id="SSF53649">
    <property type="entry name" value="Alkaline phosphatase-like"/>
    <property type="match status" value="1"/>
</dbReference>
<organism evidence="8 9">
    <name type="scientific">Nocardioides taihuensis</name>
    <dbReference type="NCBI Taxonomy" id="1835606"/>
    <lineage>
        <taxon>Bacteria</taxon>
        <taxon>Bacillati</taxon>
        <taxon>Actinomycetota</taxon>
        <taxon>Actinomycetes</taxon>
        <taxon>Propionibacteriales</taxon>
        <taxon>Nocardioidaceae</taxon>
        <taxon>Nocardioides</taxon>
    </lineage>
</organism>
<dbReference type="EMBL" id="JBHSKD010000024">
    <property type="protein sequence ID" value="MFC5178480.1"/>
    <property type="molecule type" value="Genomic_DNA"/>
</dbReference>
<sequence>MFRAGLVAAAAASLLALAGPVAPSTLAQADSVTAAQPGATAQTVTAAQAQRPNILLIMSDDQTTYDLRFMPRTLRLIGRAGVQVTDFLSPHPLCCPARAEVLTGEYAQNNGVRYNEGPLGGWKAFIQAGNARHQIGLWLHRAGYQTGFVGKMLNKYPDSGKPELPGYDHWNPTTLGTYSYFGTHYVNDGHQRQYPQRYVIDINADYTRSYLKEFASHDQPWFLWVSHVAPHNRRPINNTVTGMPPLAAKRYHGLFNDEVPPSLGKASFNEADVSDKPLQPGRTDPARVTWLFQHRIRALQAVDEANAEAVNQLRRLGELDNTIIAYVSDNGFLLGEHRLLGKNLPYEEALRVPFLMRGPGVPAGKVIDQALNMVDITATFLAAAGILREVDSAEGLDGMNMLPVFRGTATAPDTQLIQGGANGEPLREYGWYWRGVTTRDWTYAHWWDGQEELYDNQTDPQQLDNLAGLPACQALLQQMAERLSQLGSCSGGDCRRSFGDPTDTAPCQVPPAPAPGARQRQQ</sequence>
<reference evidence="9" key="1">
    <citation type="journal article" date="2019" name="Int. J. Syst. Evol. Microbiol.">
        <title>The Global Catalogue of Microorganisms (GCM) 10K type strain sequencing project: providing services to taxonomists for standard genome sequencing and annotation.</title>
        <authorList>
            <consortium name="The Broad Institute Genomics Platform"/>
            <consortium name="The Broad Institute Genome Sequencing Center for Infectious Disease"/>
            <person name="Wu L."/>
            <person name="Ma J."/>
        </authorList>
    </citation>
    <scope>NUCLEOTIDE SEQUENCE [LARGE SCALE GENOMIC DNA]</scope>
    <source>
        <strain evidence="9">DFY41</strain>
    </source>
</reference>
<dbReference type="Gene3D" id="3.40.720.10">
    <property type="entry name" value="Alkaline Phosphatase, subunit A"/>
    <property type="match status" value="1"/>
</dbReference>
<feature type="domain" description="Sulfatase N-terminal" evidence="7">
    <location>
        <begin position="52"/>
        <end position="386"/>
    </location>
</feature>
<gene>
    <name evidence="8" type="ORF">ACFPGP_17515</name>
</gene>
<dbReference type="RefSeq" id="WP_378592089.1">
    <property type="nucleotide sequence ID" value="NZ_JBHSKD010000024.1"/>
</dbReference>
<dbReference type="Pfam" id="PF00884">
    <property type="entry name" value="Sulfatase"/>
    <property type="match status" value="1"/>
</dbReference>
<evidence type="ECO:0000313" key="8">
    <source>
        <dbReference type="EMBL" id="MFC5178480.1"/>
    </source>
</evidence>
<evidence type="ECO:0000256" key="5">
    <source>
        <dbReference type="SAM" id="MobiDB-lite"/>
    </source>
</evidence>
<evidence type="ECO:0000256" key="2">
    <source>
        <dbReference type="ARBA" id="ARBA00022729"/>
    </source>
</evidence>
<feature type="region of interest" description="Disordered" evidence="5">
    <location>
        <begin position="497"/>
        <end position="522"/>
    </location>
</feature>
<dbReference type="PROSITE" id="PS00523">
    <property type="entry name" value="SULFATASE_1"/>
    <property type="match status" value="1"/>
</dbReference>
<feature type="chain" id="PRO_5045142001" evidence="6">
    <location>
        <begin position="19"/>
        <end position="522"/>
    </location>
</feature>
<keyword evidence="4" id="KW-0325">Glycoprotein</keyword>
<protein>
    <submittedName>
        <fullName evidence="8">Sulfatase</fullName>
        <ecNumber evidence="8">3.1.6.-</ecNumber>
    </submittedName>
</protein>
<evidence type="ECO:0000256" key="1">
    <source>
        <dbReference type="ARBA" id="ARBA00008779"/>
    </source>
</evidence>
<evidence type="ECO:0000256" key="6">
    <source>
        <dbReference type="SAM" id="SignalP"/>
    </source>
</evidence>
<accession>A0ABW0BMK6</accession>
<dbReference type="InterPro" id="IPR017850">
    <property type="entry name" value="Alkaline_phosphatase_core_sf"/>
</dbReference>
<comment type="caution">
    <text evidence="8">The sequence shown here is derived from an EMBL/GenBank/DDBJ whole genome shotgun (WGS) entry which is preliminary data.</text>
</comment>
<dbReference type="InterPro" id="IPR000917">
    <property type="entry name" value="Sulfatase_N"/>
</dbReference>
<keyword evidence="3 8" id="KW-0378">Hydrolase</keyword>
<dbReference type="CDD" id="cd16147">
    <property type="entry name" value="G6S"/>
    <property type="match status" value="1"/>
</dbReference>
<proteinExistence type="inferred from homology"/>
<dbReference type="PANTHER" id="PTHR43108:SF8">
    <property type="entry name" value="SD21168P"/>
    <property type="match status" value="1"/>
</dbReference>
<dbReference type="EC" id="3.1.6.-" evidence="8"/>
<evidence type="ECO:0000256" key="3">
    <source>
        <dbReference type="ARBA" id="ARBA00022801"/>
    </source>
</evidence>
<keyword evidence="9" id="KW-1185">Reference proteome</keyword>
<name>A0ABW0BMK6_9ACTN</name>
<dbReference type="GO" id="GO:0016787">
    <property type="term" value="F:hydrolase activity"/>
    <property type="evidence" value="ECO:0007669"/>
    <property type="project" value="UniProtKB-KW"/>
</dbReference>
<comment type="similarity">
    <text evidence="1">Belongs to the sulfatase family.</text>
</comment>
<keyword evidence="2 6" id="KW-0732">Signal</keyword>
<dbReference type="Proteomes" id="UP001596087">
    <property type="component" value="Unassembled WGS sequence"/>
</dbReference>
<dbReference type="PANTHER" id="PTHR43108">
    <property type="entry name" value="N-ACETYLGLUCOSAMINE-6-SULFATASE FAMILY MEMBER"/>
    <property type="match status" value="1"/>
</dbReference>
<evidence type="ECO:0000259" key="7">
    <source>
        <dbReference type="Pfam" id="PF00884"/>
    </source>
</evidence>
<dbReference type="InterPro" id="IPR024607">
    <property type="entry name" value="Sulfatase_CS"/>
</dbReference>
<evidence type="ECO:0000256" key="4">
    <source>
        <dbReference type="ARBA" id="ARBA00023180"/>
    </source>
</evidence>
<feature type="signal peptide" evidence="6">
    <location>
        <begin position="1"/>
        <end position="18"/>
    </location>
</feature>
<evidence type="ECO:0000313" key="9">
    <source>
        <dbReference type="Proteomes" id="UP001596087"/>
    </source>
</evidence>